<comment type="caution">
    <text evidence="1">The sequence shown here is derived from an EMBL/GenBank/DDBJ whole genome shotgun (WGS) entry which is preliminary data.</text>
</comment>
<dbReference type="EMBL" id="BQNJ01000001">
    <property type="protein sequence ID" value="GKH01832.1"/>
    <property type="molecule type" value="Genomic_DNA"/>
</dbReference>
<dbReference type="Pfam" id="PF14196">
    <property type="entry name" value="ATC_hydrolase"/>
    <property type="match status" value="1"/>
</dbReference>
<proteinExistence type="predicted"/>
<dbReference type="RefSeq" id="WP_118042723.1">
    <property type="nucleotide sequence ID" value="NZ_BQNJ01000001.1"/>
</dbReference>
<accession>A0AA37JKJ3</accession>
<organism evidence="1 2">
    <name type="scientific">Hungatella hathewayi</name>
    <dbReference type="NCBI Taxonomy" id="154046"/>
    <lineage>
        <taxon>Bacteria</taxon>
        <taxon>Bacillati</taxon>
        <taxon>Bacillota</taxon>
        <taxon>Clostridia</taxon>
        <taxon>Lachnospirales</taxon>
        <taxon>Lachnospiraceae</taxon>
        <taxon>Hungatella</taxon>
    </lineage>
</organism>
<dbReference type="InterPro" id="IPR026002">
    <property type="entry name" value="ATC_hydrolase-like"/>
</dbReference>
<evidence type="ECO:0008006" key="3">
    <source>
        <dbReference type="Google" id="ProtNLM"/>
    </source>
</evidence>
<protein>
    <recommendedName>
        <fullName evidence="3">L-2-amino-thiazoline-4-carboxylic acid hydrolase</fullName>
    </recommendedName>
</protein>
<evidence type="ECO:0000313" key="1">
    <source>
        <dbReference type="EMBL" id="GKH01832.1"/>
    </source>
</evidence>
<dbReference type="AlphaFoldDB" id="A0AA37JKJ3"/>
<gene>
    <name evidence="1" type="ORF">CE91St55_38130</name>
</gene>
<evidence type="ECO:0000313" key="2">
    <source>
        <dbReference type="Proteomes" id="UP001055091"/>
    </source>
</evidence>
<sequence length="162" mass="18543">MITNIPTKKFSDPKVQILRRGAEYRALFLYHILKALKDHGYEFEMIGREGIFALGRSNRAGFPDTDIPEVFTDTLLEPPGASSMQIERTVLSEKEAKLEFGYCPMCELWQKVTDDQDMIALLCDIAMEVDRGLVDTYPEFTLRLGKRISAGEAVCDFWIRKK</sequence>
<reference evidence="1" key="1">
    <citation type="submission" date="2022-01" db="EMBL/GenBank/DDBJ databases">
        <title>Novel bile acid biosynthetic pathways are enriched in the microbiome of centenarians.</title>
        <authorList>
            <person name="Sato Y."/>
            <person name="Atarashi K."/>
            <person name="Plichta R.D."/>
            <person name="Arai Y."/>
            <person name="Sasajima S."/>
            <person name="Kearney M.S."/>
            <person name="Suda W."/>
            <person name="Takeshita K."/>
            <person name="Sasaki T."/>
            <person name="Okamoto S."/>
            <person name="Skelly N.A."/>
            <person name="Okamura Y."/>
            <person name="Vlamakis H."/>
            <person name="Li Y."/>
            <person name="Tanoue T."/>
            <person name="Takei H."/>
            <person name="Nittono H."/>
            <person name="Narushima S."/>
            <person name="Irie J."/>
            <person name="Itoh H."/>
            <person name="Moriya K."/>
            <person name="Sugiura Y."/>
            <person name="Suematsu M."/>
            <person name="Moritoki N."/>
            <person name="Shibata S."/>
            <person name="Littman R.D."/>
            <person name="Fischbach A.M."/>
            <person name="Uwamino Y."/>
            <person name="Inoue T."/>
            <person name="Honda A."/>
            <person name="Hattori M."/>
            <person name="Murai T."/>
            <person name="Xavier J.R."/>
            <person name="Hirose N."/>
            <person name="Honda K."/>
        </authorList>
    </citation>
    <scope>NUCLEOTIDE SEQUENCE</scope>
    <source>
        <strain evidence="1">CE91-St55</strain>
    </source>
</reference>
<dbReference type="Proteomes" id="UP001055091">
    <property type="component" value="Unassembled WGS sequence"/>
</dbReference>
<name>A0AA37JKJ3_9FIRM</name>